<dbReference type="PANTHER" id="PTHR34374">
    <property type="entry name" value="LARGE RIBOSOMAL RNA SUBUNIT ACCUMULATION PROTEIN YCED HOMOLOG 1, CHLOROPLASTIC"/>
    <property type="match status" value="1"/>
</dbReference>
<name>A0A5P1FNZ8_ASPOF</name>
<accession>A0A5P1FNZ8</accession>
<sequence length="313" mass="34499">MALLLSHSPPLPARTRLLSKTLISKSTPFIPSIPAPTPLNLPSFTSKTPKLLNPKILTPSSSSSFADPTFDFDDGEEIPVGSPWDGAVIYKRDASAPHVEYCTTLERLGLARLSTDVSKSRASAMGIRLPPRRAKEAELGGDGTPVLVSVDVTRRKRRLKLDGIVRTVITLGCNRCGEPAAEGVFSNFSLLLTEDPINESDDEINMGVIYGDEKHKSSTGNITEEDEEDEKEIDRDDRLYFPSEEREIDISKPIRDLVHLEITLNAVCDANCKGLCLRCGMNLNKRRCSCSRGEAQEGDYGPLKNLRKQMQSK</sequence>
<evidence type="ECO:0000256" key="1">
    <source>
        <dbReference type="SAM" id="MobiDB-lite"/>
    </source>
</evidence>
<reference evidence="3" key="1">
    <citation type="journal article" date="2017" name="Nat. Commun.">
        <title>The asparagus genome sheds light on the origin and evolution of a young Y chromosome.</title>
        <authorList>
            <person name="Harkess A."/>
            <person name="Zhou J."/>
            <person name="Xu C."/>
            <person name="Bowers J.E."/>
            <person name="Van der Hulst R."/>
            <person name="Ayyampalayam S."/>
            <person name="Mercati F."/>
            <person name="Riccardi P."/>
            <person name="McKain M.R."/>
            <person name="Kakrana A."/>
            <person name="Tang H."/>
            <person name="Ray J."/>
            <person name="Groenendijk J."/>
            <person name="Arikit S."/>
            <person name="Mathioni S.M."/>
            <person name="Nakano M."/>
            <person name="Shan H."/>
            <person name="Telgmann-Rauber A."/>
            <person name="Kanno A."/>
            <person name="Yue Z."/>
            <person name="Chen H."/>
            <person name="Li W."/>
            <person name="Chen Y."/>
            <person name="Xu X."/>
            <person name="Zhang Y."/>
            <person name="Luo S."/>
            <person name="Chen H."/>
            <person name="Gao J."/>
            <person name="Mao Z."/>
            <person name="Pires J.C."/>
            <person name="Luo M."/>
            <person name="Kudrna D."/>
            <person name="Wing R.A."/>
            <person name="Meyers B.C."/>
            <person name="Yi K."/>
            <person name="Kong H."/>
            <person name="Lavrijsen P."/>
            <person name="Sunseri F."/>
            <person name="Falavigna A."/>
            <person name="Ye Y."/>
            <person name="Leebens-Mack J.H."/>
            <person name="Chen G."/>
        </authorList>
    </citation>
    <scope>NUCLEOTIDE SEQUENCE [LARGE SCALE GENOMIC DNA]</scope>
    <source>
        <strain evidence="3">cv. DH0086</strain>
    </source>
</reference>
<proteinExistence type="predicted"/>
<feature type="region of interest" description="Disordered" evidence="1">
    <location>
        <begin position="293"/>
        <end position="313"/>
    </location>
</feature>
<dbReference type="AlphaFoldDB" id="A0A5P1FNZ8"/>
<keyword evidence="3" id="KW-1185">Reference proteome</keyword>
<dbReference type="OrthoDB" id="1931432at2759"/>
<protein>
    <recommendedName>
        <fullName evidence="4">Large ribosomal RNA subunit accumulation protein YCED homolog 1, chloroplastic</fullName>
    </recommendedName>
</protein>
<evidence type="ECO:0000313" key="2">
    <source>
        <dbReference type="EMBL" id="ONK79842.1"/>
    </source>
</evidence>
<dbReference type="EMBL" id="CM007381">
    <property type="protein sequence ID" value="ONK79842.1"/>
    <property type="molecule type" value="Genomic_DNA"/>
</dbReference>
<dbReference type="PANTHER" id="PTHR34374:SF1">
    <property type="entry name" value="LARGE RIBOSOMAL RNA SUBUNIT ACCUMULATION PROTEIN YCED HOMOLOG 1, CHLOROPLASTIC"/>
    <property type="match status" value="1"/>
</dbReference>
<dbReference type="OMA" id="AECVFSN"/>
<feature type="region of interest" description="Disordered" evidence="1">
    <location>
        <begin position="215"/>
        <end position="234"/>
    </location>
</feature>
<dbReference type="Gramene" id="ONK79842">
    <property type="protein sequence ID" value="ONK79842"/>
    <property type="gene ID" value="A4U43_C01F10680"/>
</dbReference>
<dbReference type="Proteomes" id="UP000243459">
    <property type="component" value="Chromosome 1"/>
</dbReference>
<evidence type="ECO:0000313" key="3">
    <source>
        <dbReference type="Proteomes" id="UP000243459"/>
    </source>
</evidence>
<organism evidence="2 3">
    <name type="scientific">Asparagus officinalis</name>
    <name type="common">Garden asparagus</name>
    <dbReference type="NCBI Taxonomy" id="4686"/>
    <lineage>
        <taxon>Eukaryota</taxon>
        <taxon>Viridiplantae</taxon>
        <taxon>Streptophyta</taxon>
        <taxon>Embryophyta</taxon>
        <taxon>Tracheophyta</taxon>
        <taxon>Spermatophyta</taxon>
        <taxon>Magnoliopsida</taxon>
        <taxon>Liliopsida</taxon>
        <taxon>Asparagales</taxon>
        <taxon>Asparagaceae</taxon>
        <taxon>Asparagoideae</taxon>
        <taxon>Asparagus</taxon>
    </lineage>
</organism>
<gene>
    <name evidence="2" type="ORF">A4U43_C01F10680</name>
</gene>
<evidence type="ECO:0008006" key="4">
    <source>
        <dbReference type="Google" id="ProtNLM"/>
    </source>
</evidence>
<dbReference type="InterPro" id="IPR003772">
    <property type="entry name" value="YceD"/>
</dbReference>
<dbReference type="Pfam" id="PF02620">
    <property type="entry name" value="YceD"/>
    <property type="match status" value="1"/>
</dbReference>